<feature type="compositionally biased region" description="Basic and acidic residues" evidence="8">
    <location>
        <begin position="308"/>
        <end position="320"/>
    </location>
</feature>
<dbReference type="GO" id="GO:0030490">
    <property type="term" value="P:maturation of SSU-rRNA"/>
    <property type="evidence" value="ECO:0007669"/>
    <property type="project" value="TreeGrafter"/>
</dbReference>
<evidence type="ECO:0000256" key="8">
    <source>
        <dbReference type="SAM" id="MobiDB-lite"/>
    </source>
</evidence>
<keyword evidence="3" id="KW-0690">Ribosome biogenesis</keyword>
<keyword evidence="4" id="KW-0698">rRNA processing</keyword>
<evidence type="ECO:0000313" key="9">
    <source>
        <dbReference type="EMBL" id="KAK4307483.1"/>
    </source>
</evidence>
<feature type="coiled-coil region" evidence="7">
    <location>
        <begin position="807"/>
        <end position="874"/>
    </location>
</feature>
<proteinExistence type="inferred from homology"/>
<dbReference type="Proteomes" id="UP001292094">
    <property type="component" value="Unassembled WGS sequence"/>
</dbReference>
<keyword evidence="7" id="KW-0175">Coiled coil</keyword>
<feature type="region of interest" description="Disordered" evidence="8">
    <location>
        <begin position="185"/>
        <end position="204"/>
    </location>
</feature>
<name>A0AAE1PFK8_9EUCA</name>
<dbReference type="Pfam" id="PF04147">
    <property type="entry name" value="Nop14"/>
    <property type="match status" value="1"/>
</dbReference>
<evidence type="ECO:0008006" key="11">
    <source>
        <dbReference type="Google" id="ProtNLM"/>
    </source>
</evidence>
<dbReference type="PANTHER" id="PTHR23183">
    <property type="entry name" value="NOP14"/>
    <property type="match status" value="1"/>
</dbReference>
<evidence type="ECO:0000256" key="2">
    <source>
        <dbReference type="ARBA" id="ARBA00007466"/>
    </source>
</evidence>
<sequence length="874" mass="100382">MDGDDEHGRNGQIVTFVPVIMAKKKASQFKRKATQSAGKKNEKKHNPFEVHINRVKHDVIGRKNKNDIGLPGISRAKAVKKREKTLLQEYKHSYKSNVFLDRRIGEHNPRMDPEKKIALRTAAEKKRQFSKKSLFNLNDDEELTHGGLVLNDTNINDRIQNSDDEDDNMLDAKFVKEQHFGGGLFTKRGASEDTDKPKSKKEWIDDMIAESKKKKAESRKEKDEQYEAVAKLDSELQTFMKLMASQTLTDDDKDKAKKSGEFRDYDSLVRELEFDRSGKARAVEKLKTPEQLIKEERDRLLALEAERVRRMKGEKVKENTKSYSADDLDDGFMIEGDDNYHVSYKDGKILTTASQEEMDQGERDEEEGEKEEDTENMGEEDDDEGDGANDDENDDDDESDKYSDILEDSASEEEDNDIQTVKNKTSKSMNDPQKKERMEAAKKEIPYTFEVPQDYDAFWCLLENRSPSDVNIILDRMITCNHTTLGATNKDKCDDIFAYLLQTLHMLTDVDSDSPITSISGMEYVDAIIPHLYTLTHLSQANSAKSFLQVLDEKHADCSNMKFKRYPLANTFVFLKIGGMLFPPSDFIHPVMTPVLTFLTHLLGQARVATKREVTAALFTAHLLLEYLSASKRFVPELMNLFNGLLYMAIPDQNKAHLPLSPPFKRSSPAAMLLVLESEVAEYTESKLPFRSLNSDEDDLDDEFKINIIYKVIKSIKQLCCCWSEVPSVHSILTPTYQLLKHFHLELYPTCVRESVQKLLASIEHLQTQGLVPLVKEEKKPVTIAMMEPAIEKIIDGKLKRHGTKEYLEKQRLLHKLKRERKGARREIQQDNVFMARQKLAETLQRDAERAKKMRQIMSELQLQEGEVKKMKKK</sequence>
<evidence type="ECO:0000256" key="5">
    <source>
        <dbReference type="ARBA" id="ARBA00023242"/>
    </source>
</evidence>
<evidence type="ECO:0000256" key="3">
    <source>
        <dbReference type="ARBA" id="ARBA00022517"/>
    </source>
</evidence>
<evidence type="ECO:0000313" key="10">
    <source>
        <dbReference type="Proteomes" id="UP001292094"/>
    </source>
</evidence>
<comment type="subcellular location">
    <subcellularLocation>
        <location evidence="1">Nucleus</location>
        <location evidence="1">Nucleolus</location>
    </subcellularLocation>
</comment>
<feature type="region of interest" description="Disordered" evidence="8">
    <location>
        <begin position="308"/>
        <end position="339"/>
    </location>
</feature>
<evidence type="ECO:0000256" key="7">
    <source>
        <dbReference type="SAM" id="Coils"/>
    </source>
</evidence>
<accession>A0AAE1PFK8</accession>
<comment type="caution">
    <text evidence="9">The sequence shown here is derived from an EMBL/GenBank/DDBJ whole genome shotgun (WGS) entry which is preliminary data.</text>
</comment>
<reference evidence="9" key="1">
    <citation type="submission" date="2023-11" db="EMBL/GenBank/DDBJ databases">
        <title>Genome assemblies of two species of porcelain crab, Petrolisthes cinctipes and Petrolisthes manimaculis (Anomura: Porcellanidae).</title>
        <authorList>
            <person name="Angst P."/>
        </authorList>
    </citation>
    <scope>NUCLEOTIDE SEQUENCE</scope>
    <source>
        <strain evidence="9">PB745_02</strain>
        <tissue evidence="9">Gill</tissue>
    </source>
</reference>
<protein>
    <recommendedName>
        <fullName evidence="11">Nucleolar protein 14</fullName>
    </recommendedName>
</protein>
<comment type="similarity">
    <text evidence="2">Belongs to the NOP14 family.</text>
</comment>
<keyword evidence="10" id="KW-1185">Reference proteome</keyword>
<evidence type="ECO:0000256" key="4">
    <source>
        <dbReference type="ARBA" id="ARBA00022552"/>
    </source>
</evidence>
<gene>
    <name evidence="9" type="ORF">Pmani_020749</name>
</gene>
<evidence type="ECO:0000256" key="6">
    <source>
        <dbReference type="ARBA" id="ARBA00024695"/>
    </source>
</evidence>
<dbReference type="PANTHER" id="PTHR23183:SF0">
    <property type="entry name" value="NUCLEOLAR PROTEIN 14"/>
    <property type="match status" value="1"/>
</dbReference>
<feature type="compositionally biased region" description="Polar residues" evidence="8">
    <location>
        <begin position="418"/>
        <end position="431"/>
    </location>
</feature>
<evidence type="ECO:0000256" key="1">
    <source>
        <dbReference type="ARBA" id="ARBA00004604"/>
    </source>
</evidence>
<keyword evidence="5" id="KW-0539">Nucleus</keyword>
<feature type="compositionally biased region" description="Acidic residues" evidence="8">
    <location>
        <begin position="356"/>
        <end position="417"/>
    </location>
</feature>
<comment type="function">
    <text evidence="6">Involved in nucleolar processing of pre-18S ribosomal RNA. Has a role in the nuclear export of 40S pre-ribosomal subunit to the cytoplasm.</text>
</comment>
<feature type="compositionally biased region" description="Basic and acidic residues" evidence="8">
    <location>
        <begin position="189"/>
        <end position="204"/>
    </location>
</feature>
<dbReference type="EMBL" id="JAWZYT010001996">
    <property type="protein sequence ID" value="KAK4307483.1"/>
    <property type="molecule type" value="Genomic_DNA"/>
</dbReference>
<organism evidence="9 10">
    <name type="scientific">Petrolisthes manimaculis</name>
    <dbReference type="NCBI Taxonomy" id="1843537"/>
    <lineage>
        <taxon>Eukaryota</taxon>
        <taxon>Metazoa</taxon>
        <taxon>Ecdysozoa</taxon>
        <taxon>Arthropoda</taxon>
        <taxon>Crustacea</taxon>
        <taxon>Multicrustacea</taxon>
        <taxon>Malacostraca</taxon>
        <taxon>Eumalacostraca</taxon>
        <taxon>Eucarida</taxon>
        <taxon>Decapoda</taxon>
        <taxon>Pleocyemata</taxon>
        <taxon>Anomura</taxon>
        <taxon>Galatheoidea</taxon>
        <taxon>Porcellanidae</taxon>
        <taxon>Petrolisthes</taxon>
    </lineage>
</organism>
<feature type="compositionally biased region" description="Acidic residues" evidence="8">
    <location>
        <begin position="326"/>
        <end position="337"/>
    </location>
</feature>
<dbReference type="InterPro" id="IPR007276">
    <property type="entry name" value="Nop14"/>
</dbReference>
<dbReference type="GO" id="GO:0030692">
    <property type="term" value="C:Noc4p-Nop14p complex"/>
    <property type="evidence" value="ECO:0007669"/>
    <property type="project" value="TreeGrafter"/>
</dbReference>
<dbReference type="GO" id="GO:0032040">
    <property type="term" value="C:small-subunit processome"/>
    <property type="evidence" value="ECO:0007669"/>
    <property type="project" value="InterPro"/>
</dbReference>
<dbReference type="AlphaFoldDB" id="A0AAE1PFK8"/>
<feature type="region of interest" description="Disordered" evidence="8">
    <location>
        <begin position="351"/>
        <end position="440"/>
    </location>
</feature>